<dbReference type="GO" id="GO:0016020">
    <property type="term" value="C:membrane"/>
    <property type="evidence" value="ECO:0007669"/>
    <property type="project" value="UniProtKB-SubCell"/>
</dbReference>
<keyword evidence="5 8" id="KW-1133">Transmembrane helix</keyword>
<dbReference type="Pfam" id="PF00226">
    <property type="entry name" value="DnaJ"/>
    <property type="match status" value="1"/>
</dbReference>
<evidence type="ECO:0000256" key="2">
    <source>
        <dbReference type="ARBA" id="ARBA00004141"/>
    </source>
</evidence>
<evidence type="ECO:0000256" key="7">
    <source>
        <dbReference type="SAM" id="MobiDB-lite"/>
    </source>
</evidence>
<dbReference type="PROSITE" id="PS50076">
    <property type="entry name" value="DNAJ_2"/>
    <property type="match status" value="1"/>
</dbReference>
<feature type="transmembrane region" description="Helical" evidence="8">
    <location>
        <begin position="135"/>
        <end position="153"/>
    </location>
</feature>
<evidence type="ECO:0000259" key="9">
    <source>
        <dbReference type="PROSITE" id="PS50076"/>
    </source>
</evidence>
<feature type="compositionally biased region" description="Basic and acidic residues" evidence="7">
    <location>
        <begin position="323"/>
        <end position="342"/>
    </location>
</feature>
<name>A0AAV2P3P9_9HYME</name>
<protein>
    <recommendedName>
        <fullName evidence="3">DnaJ homolog subfamily C member 22</fullName>
    </recommendedName>
</protein>
<dbReference type="PANTHER" id="PTHR44733:SF1">
    <property type="entry name" value="DNAJ HOMOLOG SUBFAMILY C MEMBER 22"/>
    <property type="match status" value="1"/>
</dbReference>
<evidence type="ECO:0000256" key="8">
    <source>
        <dbReference type="SAM" id="Phobius"/>
    </source>
</evidence>
<dbReference type="AlphaFoldDB" id="A0AAV2P3P9"/>
<dbReference type="SMART" id="SM00271">
    <property type="entry name" value="DnaJ"/>
    <property type="match status" value="1"/>
</dbReference>
<dbReference type="Proteomes" id="UP001497644">
    <property type="component" value="Chromosome 7"/>
</dbReference>
<feature type="domain" description="J" evidence="9">
    <location>
        <begin position="300"/>
        <end position="370"/>
    </location>
</feature>
<comment type="function">
    <text evidence="1">May function as a co-chaperone.</text>
</comment>
<organism evidence="10 11">
    <name type="scientific">Lasius platythorax</name>
    <dbReference type="NCBI Taxonomy" id="488582"/>
    <lineage>
        <taxon>Eukaryota</taxon>
        <taxon>Metazoa</taxon>
        <taxon>Ecdysozoa</taxon>
        <taxon>Arthropoda</taxon>
        <taxon>Hexapoda</taxon>
        <taxon>Insecta</taxon>
        <taxon>Pterygota</taxon>
        <taxon>Neoptera</taxon>
        <taxon>Endopterygota</taxon>
        <taxon>Hymenoptera</taxon>
        <taxon>Apocrita</taxon>
        <taxon>Aculeata</taxon>
        <taxon>Formicoidea</taxon>
        <taxon>Formicidae</taxon>
        <taxon>Formicinae</taxon>
        <taxon>Lasius</taxon>
        <taxon>Lasius</taxon>
    </lineage>
</organism>
<dbReference type="PANTHER" id="PTHR44733">
    <property type="entry name" value="DNAJ HOMOLOG SUBFAMILY C MEMBER 22"/>
    <property type="match status" value="1"/>
</dbReference>
<feature type="transmembrane region" description="Helical" evidence="8">
    <location>
        <begin position="160"/>
        <end position="177"/>
    </location>
</feature>
<dbReference type="CDD" id="cd06257">
    <property type="entry name" value="DnaJ"/>
    <property type="match status" value="1"/>
</dbReference>
<dbReference type="SUPFAM" id="SSF46565">
    <property type="entry name" value="Chaperone J-domain"/>
    <property type="match status" value="1"/>
</dbReference>
<evidence type="ECO:0000256" key="4">
    <source>
        <dbReference type="ARBA" id="ARBA00022692"/>
    </source>
</evidence>
<comment type="subcellular location">
    <subcellularLocation>
        <location evidence="2">Membrane</location>
        <topology evidence="2">Multi-pass membrane protein</topology>
    </subcellularLocation>
</comment>
<evidence type="ECO:0000256" key="5">
    <source>
        <dbReference type="ARBA" id="ARBA00022989"/>
    </source>
</evidence>
<reference evidence="10" key="1">
    <citation type="submission" date="2024-04" db="EMBL/GenBank/DDBJ databases">
        <authorList>
            <consortium name="Molecular Ecology Group"/>
        </authorList>
    </citation>
    <scope>NUCLEOTIDE SEQUENCE</scope>
</reference>
<evidence type="ECO:0000313" key="10">
    <source>
        <dbReference type="EMBL" id="CAL1687327.1"/>
    </source>
</evidence>
<dbReference type="EMBL" id="OZ034830">
    <property type="protein sequence ID" value="CAL1687327.1"/>
    <property type="molecule type" value="Genomic_DNA"/>
</dbReference>
<dbReference type="PRINTS" id="PR00625">
    <property type="entry name" value="JDOMAIN"/>
</dbReference>
<keyword evidence="11" id="KW-1185">Reference proteome</keyword>
<feature type="transmembrane region" description="Helical" evidence="8">
    <location>
        <begin position="183"/>
        <end position="198"/>
    </location>
</feature>
<keyword evidence="4 8" id="KW-0812">Transmembrane</keyword>
<dbReference type="InterPro" id="IPR036869">
    <property type="entry name" value="J_dom_sf"/>
</dbReference>
<proteinExistence type="predicted"/>
<evidence type="ECO:0000313" key="11">
    <source>
        <dbReference type="Proteomes" id="UP001497644"/>
    </source>
</evidence>
<feature type="transmembrane region" description="Helical" evidence="8">
    <location>
        <begin position="98"/>
        <end position="115"/>
    </location>
</feature>
<dbReference type="InterPro" id="IPR007829">
    <property type="entry name" value="TM2"/>
</dbReference>
<feature type="transmembrane region" description="Helical" evidence="8">
    <location>
        <begin position="23"/>
        <end position="42"/>
    </location>
</feature>
<sequence length="372" mass="42893">MGKARENTLVNEVSEERKVKSKFWAYLLWLFGGLFGAHHVYLGRDDQAFVYISTFGGYIGIGWLRDIYRIPAYVADASDDPAFIKDFKQKVRANRKPPFSGVRFAAETAVAYLWAELFNSAIPQEEIYGINFRHLLILIPTVIALGVWTVGNIGREQGSIWIALATAYLFYPTLYYIGDDTTWIFLMVIASSLSFDTFSKQWRLKPKKRRSFVRRMTFLGLGLMLFFSIISSYLYFNAVITDSEGEEIKLSEAVQHFLTSPIWTDLKASLEATWNQAKHQGFWATWAQLVDLTDPRGEINAYKVLGLSQTASQNEVTARWRTLSRDNHPDKVKGSEDERRKAQEKFMEIQQAYEILSQAKNRRQRRNRRSDG</sequence>
<evidence type="ECO:0000256" key="6">
    <source>
        <dbReference type="ARBA" id="ARBA00023136"/>
    </source>
</evidence>
<gene>
    <name evidence="10" type="ORF">LPLAT_LOCUS12557</name>
</gene>
<accession>A0AAV2P3P9</accession>
<feature type="transmembrane region" description="Helical" evidence="8">
    <location>
        <begin position="218"/>
        <end position="236"/>
    </location>
</feature>
<feature type="transmembrane region" description="Helical" evidence="8">
    <location>
        <begin position="48"/>
        <end position="64"/>
    </location>
</feature>
<evidence type="ECO:0000256" key="1">
    <source>
        <dbReference type="ARBA" id="ARBA00002080"/>
    </source>
</evidence>
<evidence type="ECO:0000256" key="3">
    <source>
        <dbReference type="ARBA" id="ARBA00020945"/>
    </source>
</evidence>
<dbReference type="Pfam" id="PF05154">
    <property type="entry name" value="TM2"/>
    <property type="match status" value="1"/>
</dbReference>
<keyword evidence="6 8" id="KW-0472">Membrane</keyword>
<dbReference type="Gene3D" id="1.10.287.110">
    <property type="entry name" value="DnaJ domain"/>
    <property type="match status" value="1"/>
</dbReference>
<feature type="region of interest" description="Disordered" evidence="7">
    <location>
        <begin position="321"/>
        <end position="342"/>
    </location>
</feature>
<dbReference type="InterPro" id="IPR001623">
    <property type="entry name" value="DnaJ_domain"/>
</dbReference>